<evidence type="ECO:0000313" key="2">
    <source>
        <dbReference type="EMBL" id="SUZ81563.1"/>
    </source>
</evidence>
<feature type="region of interest" description="Disordered" evidence="1">
    <location>
        <begin position="1"/>
        <end position="62"/>
    </location>
</feature>
<accession>A0A381QVJ3</accession>
<evidence type="ECO:0000256" key="1">
    <source>
        <dbReference type="SAM" id="MobiDB-lite"/>
    </source>
</evidence>
<reference evidence="2" key="1">
    <citation type="submission" date="2018-05" db="EMBL/GenBank/DDBJ databases">
        <authorList>
            <person name="Lanie J.A."/>
            <person name="Ng W.-L."/>
            <person name="Kazmierczak K.M."/>
            <person name="Andrzejewski T.M."/>
            <person name="Davidsen T.M."/>
            <person name="Wayne K.J."/>
            <person name="Tettelin H."/>
            <person name="Glass J.I."/>
            <person name="Rusch D."/>
            <person name="Podicherti R."/>
            <person name="Tsui H.-C.T."/>
            <person name="Winkler M.E."/>
        </authorList>
    </citation>
    <scope>NUCLEOTIDE SEQUENCE</scope>
</reference>
<name>A0A381QVJ3_9ZZZZ</name>
<feature type="compositionally biased region" description="Polar residues" evidence="1">
    <location>
        <begin position="13"/>
        <end position="26"/>
    </location>
</feature>
<dbReference type="EMBL" id="UINC01001472">
    <property type="protein sequence ID" value="SUZ81563.1"/>
    <property type="molecule type" value="Genomic_DNA"/>
</dbReference>
<organism evidence="2">
    <name type="scientific">marine metagenome</name>
    <dbReference type="NCBI Taxonomy" id="408172"/>
    <lineage>
        <taxon>unclassified sequences</taxon>
        <taxon>metagenomes</taxon>
        <taxon>ecological metagenomes</taxon>
    </lineage>
</organism>
<sequence>MKSAKVIPRGFSPASNSSGDSKTVPETTEGPVLFLVGESEELHPANKTVPKLTSRNENMYHK</sequence>
<dbReference type="AlphaFoldDB" id="A0A381QVJ3"/>
<protein>
    <submittedName>
        <fullName evidence="2">Uncharacterized protein</fullName>
    </submittedName>
</protein>
<proteinExistence type="predicted"/>
<gene>
    <name evidence="2" type="ORF">METZ01_LOCUS34417</name>
</gene>
<feature type="compositionally biased region" description="Polar residues" evidence="1">
    <location>
        <begin position="51"/>
        <end position="62"/>
    </location>
</feature>